<dbReference type="PANTHER" id="PTHR33116">
    <property type="entry name" value="REVERSE TRANSCRIPTASE ZINC-BINDING DOMAIN-CONTAINING PROTEIN-RELATED-RELATED"/>
    <property type="match status" value="1"/>
</dbReference>
<proteinExistence type="predicted"/>
<dbReference type="EMBL" id="BKCJ011173756">
    <property type="protein sequence ID" value="GFC98719.1"/>
    <property type="molecule type" value="Genomic_DNA"/>
</dbReference>
<organism evidence="1">
    <name type="scientific">Tanacetum cinerariifolium</name>
    <name type="common">Dalmatian daisy</name>
    <name type="synonym">Chrysanthemum cinerariifolium</name>
    <dbReference type="NCBI Taxonomy" id="118510"/>
    <lineage>
        <taxon>Eukaryota</taxon>
        <taxon>Viridiplantae</taxon>
        <taxon>Streptophyta</taxon>
        <taxon>Embryophyta</taxon>
        <taxon>Tracheophyta</taxon>
        <taxon>Spermatophyta</taxon>
        <taxon>Magnoliopsida</taxon>
        <taxon>eudicotyledons</taxon>
        <taxon>Gunneridae</taxon>
        <taxon>Pentapetalae</taxon>
        <taxon>asterids</taxon>
        <taxon>campanulids</taxon>
        <taxon>Asterales</taxon>
        <taxon>Asteraceae</taxon>
        <taxon>Asteroideae</taxon>
        <taxon>Anthemideae</taxon>
        <taxon>Anthemidinae</taxon>
        <taxon>Tanacetum</taxon>
    </lineage>
</organism>
<reference evidence="1" key="1">
    <citation type="journal article" date="2019" name="Sci. Rep.">
        <title>Draft genome of Tanacetum cinerariifolium, the natural source of mosquito coil.</title>
        <authorList>
            <person name="Yamashiro T."/>
            <person name="Shiraishi A."/>
            <person name="Satake H."/>
            <person name="Nakayama K."/>
        </authorList>
    </citation>
    <scope>NUCLEOTIDE SEQUENCE</scope>
</reference>
<feature type="non-terminal residue" evidence="1">
    <location>
        <position position="1"/>
    </location>
</feature>
<evidence type="ECO:0000313" key="1">
    <source>
        <dbReference type="EMBL" id="GFC98719.1"/>
    </source>
</evidence>
<dbReference type="GO" id="GO:0003964">
    <property type="term" value="F:RNA-directed DNA polymerase activity"/>
    <property type="evidence" value="ECO:0007669"/>
    <property type="project" value="UniProtKB-KW"/>
</dbReference>
<gene>
    <name evidence="1" type="ORF">Tci_870689</name>
</gene>
<name>A0A699SMR2_TANCI</name>
<keyword evidence="1" id="KW-0695">RNA-directed DNA polymerase</keyword>
<comment type="caution">
    <text evidence="1">The sequence shown here is derived from an EMBL/GenBank/DDBJ whole genome shotgun (WGS) entry which is preliminary data.</text>
</comment>
<dbReference type="AlphaFoldDB" id="A0A699SMR2"/>
<keyword evidence="1" id="KW-0808">Transferase</keyword>
<accession>A0A699SMR2</accession>
<protein>
    <submittedName>
        <fullName evidence="1">RNA-directed DNA polymerase, eukaryota</fullName>
    </submittedName>
</protein>
<keyword evidence="1" id="KW-0548">Nucleotidyltransferase</keyword>
<dbReference type="PANTHER" id="PTHR33116:SF79">
    <property type="entry name" value="REVERSE TRANSCRIPTASE DOMAIN, ZINC FINGER, CCHC-TYPE-RELATED"/>
    <property type="match status" value="1"/>
</dbReference>
<sequence length="71" mass="7629">DSNIGTLVHVLKCFHQASGLKINMSKSKIIGIHVNNEKVNDAAATLGCLTLKTLFVYLGTKVGDNMSRVEA</sequence>